<organism evidence="1 2">
    <name type="scientific">Tagetes erecta</name>
    <name type="common">African marigold</name>
    <dbReference type="NCBI Taxonomy" id="13708"/>
    <lineage>
        <taxon>Eukaryota</taxon>
        <taxon>Viridiplantae</taxon>
        <taxon>Streptophyta</taxon>
        <taxon>Embryophyta</taxon>
        <taxon>Tracheophyta</taxon>
        <taxon>Spermatophyta</taxon>
        <taxon>Magnoliopsida</taxon>
        <taxon>eudicotyledons</taxon>
        <taxon>Gunneridae</taxon>
        <taxon>Pentapetalae</taxon>
        <taxon>asterids</taxon>
        <taxon>campanulids</taxon>
        <taxon>Asterales</taxon>
        <taxon>Asteraceae</taxon>
        <taxon>Asteroideae</taxon>
        <taxon>Heliantheae alliance</taxon>
        <taxon>Tageteae</taxon>
        <taxon>Tagetes</taxon>
    </lineage>
</organism>
<dbReference type="EMBL" id="JAUHHV010000001">
    <property type="protein sequence ID" value="KAK1436756.1"/>
    <property type="molecule type" value="Genomic_DNA"/>
</dbReference>
<evidence type="ECO:0000313" key="1">
    <source>
        <dbReference type="EMBL" id="KAK1436756.1"/>
    </source>
</evidence>
<keyword evidence="2" id="KW-1185">Reference proteome</keyword>
<proteinExistence type="predicted"/>
<accession>A0AAD8P992</accession>
<gene>
    <name evidence="1" type="ORF">QVD17_02538</name>
</gene>
<reference evidence="1" key="1">
    <citation type="journal article" date="2023" name="bioRxiv">
        <title>Improved chromosome-level genome assembly for marigold (Tagetes erecta).</title>
        <authorList>
            <person name="Jiang F."/>
            <person name="Yuan L."/>
            <person name="Wang S."/>
            <person name="Wang H."/>
            <person name="Xu D."/>
            <person name="Wang A."/>
            <person name="Fan W."/>
        </authorList>
    </citation>
    <scope>NUCLEOTIDE SEQUENCE</scope>
    <source>
        <strain evidence="1">WSJ</strain>
        <tissue evidence="1">Leaf</tissue>
    </source>
</reference>
<dbReference type="Proteomes" id="UP001229421">
    <property type="component" value="Unassembled WGS sequence"/>
</dbReference>
<comment type="caution">
    <text evidence="1">The sequence shown here is derived from an EMBL/GenBank/DDBJ whole genome shotgun (WGS) entry which is preliminary data.</text>
</comment>
<evidence type="ECO:0000313" key="2">
    <source>
        <dbReference type="Proteomes" id="UP001229421"/>
    </source>
</evidence>
<sequence length="112" mass="12611">MDGRPIAGGEEWLTRKATSLFLATSSFHKEWISLPRRACSPLNHLVSPPAEEGTSSTRIRKHFDRTAHQPSHILESLRKDPSIISFHFFTKYLQPNLGILKSLCPRSVSISS</sequence>
<protein>
    <submittedName>
        <fullName evidence="1">Uncharacterized protein</fullName>
    </submittedName>
</protein>
<dbReference type="AlphaFoldDB" id="A0AAD8P992"/>
<name>A0AAD8P992_TARER</name>